<dbReference type="EMBL" id="FNAG01000003">
    <property type="protein sequence ID" value="SDD52560.1"/>
    <property type="molecule type" value="Genomic_DNA"/>
</dbReference>
<feature type="signal peptide" evidence="1">
    <location>
        <begin position="1"/>
        <end position="29"/>
    </location>
</feature>
<proteinExistence type="predicted"/>
<keyword evidence="3" id="KW-1185">Reference proteome</keyword>
<evidence type="ECO:0000256" key="1">
    <source>
        <dbReference type="SAM" id="SignalP"/>
    </source>
</evidence>
<dbReference type="AlphaFoldDB" id="A0A1G6VFV3"/>
<feature type="chain" id="PRO_5011574324" evidence="1">
    <location>
        <begin position="30"/>
        <end position="289"/>
    </location>
</feature>
<dbReference type="Proteomes" id="UP000199603">
    <property type="component" value="Unassembled WGS sequence"/>
</dbReference>
<organism evidence="2 3">
    <name type="scientific">Aquimonas voraii</name>
    <dbReference type="NCBI Taxonomy" id="265719"/>
    <lineage>
        <taxon>Bacteria</taxon>
        <taxon>Pseudomonadati</taxon>
        <taxon>Pseudomonadota</taxon>
        <taxon>Gammaproteobacteria</taxon>
        <taxon>Lysobacterales</taxon>
        <taxon>Lysobacteraceae</taxon>
        <taxon>Aquimonas</taxon>
    </lineage>
</organism>
<sequence>MNLSIPARLPRLPLICLLVLLGLGAAAHAQTPTPPPDPRWPLLPAEGLWMRPGAPGTALHLSRRGEQIAVSLFDFVDGQPVWRIGLGGMQGDALSVELLGFSNGSCIDCVPARAPQVDPPARQLRLRFASARRAWLSLDGRTELPLQAFAFGGVYASMGLADRADAEFGPLPFPQLCGTWALESELGGLTRFSLGAPGPRATDGSFSIPLRAAQTANPGELIVFACRPGLGAGTDAECRISDERVSPPFVYGSARLGDIEENRIRFNTWSGTVFYAHRLGEIPAECRAP</sequence>
<name>A0A1G6VFV3_9GAMM</name>
<evidence type="ECO:0000313" key="3">
    <source>
        <dbReference type="Proteomes" id="UP000199603"/>
    </source>
</evidence>
<protein>
    <submittedName>
        <fullName evidence="2">Uncharacterized protein</fullName>
    </submittedName>
</protein>
<reference evidence="2 3" key="1">
    <citation type="submission" date="2016-10" db="EMBL/GenBank/DDBJ databases">
        <authorList>
            <person name="de Groot N.N."/>
        </authorList>
    </citation>
    <scope>NUCLEOTIDE SEQUENCE [LARGE SCALE GENOMIC DNA]</scope>
    <source>
        <strain evidence="2 3">DSM 16957</strain>
    </source>
</reference>
<evidence type="ECO:0000313" key="2">
    <source>
        <dbReference type="EMBL" id="SDD52560.1"/>
    </source>
</evidence>
<dbReference type="RefSeq" id="WP_091241079.1">
    <property type="nucleotide sequence ID" value="NZ_FNAG01000003.1"/>
</dbReference>
<accession>A0A1G6VFV3</accession>
<gene>
    <name evidence="2" type="ORF">SAMN04488509_10366</name>
</gene>
<keyword evidence="1" id="KW-0732">Signal</keyword>